<dbReference type="Proteomes" id="UP000176992">
    <property type="component" value="Unassembled WGS sequence"/>
</dbReference>
<feature type="transmembrane region" description="Helical" evidence="4">
    <location>
        <begin position="42"/>
        <end position="59"/>
    </location>
</feature>
<feature type="transmembrane region" description="Helical" evidence="4">
    <location>
        <begin position="218"/>
        <end position="236"/>
    </location>
</feature>
<feature type="transmembrane region" description="Helical" evidence="4">
    <location>
        <begin position="283"/>
        <end position="299"/>
    </location>
</feature>
<keyword evidence="1 4" id="KW-0812">Transmembrane</keyword>
<evidence type="ECO:0000259" key="5">
    <source>
        <dbReference type="PROSITE" id="PS50850"/>
    </source>
</evidence>
<organism evidence="6 7">
    <name type="scientific">Candidatus Glassbacteria bacterium GWA2_58_10</name>
    <dbReference type="NCBI Taxonomy" id="1817865"/>
    <lineage>
        <taxon>Bacteria</taxon>
        <taxon>Candidatus Glassiibacteriota</taxon>
    </lineage>
</organism>
<feature type="domain" description="Major facilitator superfamily (MFS) profile" evidence="5">
    <location>
        <begin position="2"/>
        <end position="397"/>
    </location>
</feature>
<dbReference type="InterPro" id="IPR036259">
    <property type="entry name" value="MFS_trans_sf"/>
</dbReference>
<dbReference type="PROSITE" id="PS50850">
    <property type="entry name" value="MFS"/>
    <property type="match status" value="1"/>
</dbReference>
<proteinExistence type="predicted"/>
<feature type="transmembrane region" description="Helical" evidence="4">
    <location>
        <begin position="96"/>
        <end position="120"/>
    </location>
</feature>
<feature type="transmembrane region" description="Helical" evidence="4">
    <location>
        <begin position="242"/>
        <end position="263"/>
    </location>
</feature>
<evidence type="ECO:0000313" key="7">
    <source>
        <dbReference type="Proteomes" id="UP000176992"/>
    </source>
</evidence>
<evidence type="ECO:0000256" key="2">
    <source>
        <dbReference type="ARBA" id="ARBA00022989"/>
    </source>
</evidence>
<dbReference type="GO" id="GO:0022857">
    <property type="term" value="F:transmembrane transporter activity"/>
    <property type="evidence" value="ECO:0007669"/>
    <property type="project" value="InterPro"/>
</dbReference>
<feature type="transmembrane region" description="Helical" evidence="4">
    <location>
        <begin position="71"/>
        <end position="90"/>
    </location>
</feature>
<name>A0A1F5YCL3_9BACT</name>
<accession>A0A1F5YCL3</accession>
<dbReference type="Gene3D" id="1.20.1250.20">
    <property type="entry name" value="MFS general substrate transporter like domains"/>
    <property type="match status" value="2"/>
</dbReference>
<gene>
    <name evidence="6" type="ORF">A2Z86_05350</name>
</gene>
<dbReference type="InterPro" id="IPR050327">
    <property type="entry name" value="Proton-linked_MCT"/>
</dbReference>
<evidence type="ECO:0000256" key="3">
    <source>
        <dbReference type="ARBA" id="ARBA00023136"/>
    </source>
</evidence>
<dbReference type="Pfam" id="PF07690">
    <property type="entry name" value="MFS_1"/>
    <property type="match status" value="1"/>
</dbReference>
<feature type="transmembrane region" description="Helical" evidence="4">
    <location>
        <begin position="305"/>
        <end position="327"/>
    </location>
</feature>
<dbReference type="InterPro" id="IPR011701">
    <property type="entry name" value="MFS"/>
</dbReference>
<feature type="transmembrane region" description="Helical" evidence="4">
    <location>
        <begin position="132"/>
        <end position="153"/>
    </location>
</feature>
<feature type="transmembrane region" description="Helical" evidence="4">
    <location>
        <begin position="339"/>
        <end position="361"/>
    </location>
</feature>
<dbReference type="AlphaFoldDB" id="A0A1F5YCL3"/>
<reference evidence="6 7" key="1">
    <citation type="journal article" date="2016" name="Nat. Commun.">
        <title>Thousands of microbial genomes shed light on interconnected biogeochemical processes in an aquifer system.</title>
        <authorList>
            <person name="Anantharaman K."/>
            <person name="Brown C.T."/>
            <person name="Hug L.A."/>
            <person name="Sharon I."/>
            <person name="Castelle C.J."/>
            <person name="Probst A.J."/>
            <person name="Thomas B.C."/>
            <person name="Singh A."/>
            <person name="Wilkins M.J."/>
            <person name="Karaoz U."/>
            <person name="Brodie E.L."/>
            <person name="Williams K.H."/>
            <person name="Hubbard S.S."/>
            <person name="Banfield J.F."/>
        </authorList>
    </citation>
    <scope>NUCLEOTIDE SEQUENCE [LARGE SCALE GENOMIC DNA]</scope>
</reference>
<dbReference type="SUPFAM" id="SSF103473">
    <property type="entry name" value="MFS general substrate transporter"/>
    <property type="match status" value="1"/>
</dbReference>
<dbReference type="CDD" id="cd17353">
    <property type="entry name" value="MFS_OFA_like"/>
    <property type="match status" value="1"/>
</dbReference>
<dbReference type="PANTHER" id="PTHR11360">
    <property type="entry name" value="MONOCARBOXYLATE TRANSPORTER"/>
    <property type="match status" value="1"/>
</dbReference>
<keyword evidence="2 4" id="KW-1133">Transmembrane helix</keyword>
<dbReference type="PANTHER" id="PTHR11360:SF304">
    <property type="entry name" value="MFS DOMAIN-CONTAINING PROTEIN"/>
    <property type="match status" value="1"/>
</dbReference>
<dbReference type="InterPro" id="IPR020846">
    <property type="entry name" value="MFS_dom"/>
</dbReference>
<comment type="caution">
    <text evidence="6">The sequence shown here is derived from an EMBL/GenBank/DDBJ whole genome shotgun (WGS) entry which is preliminary data.</text>
</comment>
<keyword evidence="3 4" id="KW-0472">Membrane</keyword>
<dbReference type="EMBL" id="MFIV01000214">
    <property type="protein sequence ID" value="OGF97706.1"/>
    <property type="molecule type" value="Genomic_DNA"/>
</dbReference>
<evidence type="ECO:0000313" key="6">
    <source>
        <dbReference type="EMBL" id="OGF97706.1"/>
    </source>
</evidence>
<feature type="transmembrane region" description="Helical" evidence="4">
    <location>
        <begin position="159"/>
        <end position="180"/>
    </location>
</feature>
<evidence type="ECO:0000256" key="1">
    <source>
        <dbReference type="ARBA" id="ARBA00022692"/>
    </source>
</evidence>
<evidence type="ECO:0000256" key="4">
    <source>
        <dbReference type="SAM" id="Phobius"/>
    </source>
</evidence>
<protein>
    <recommendedName>
        <fullName evidence="5">Major facilitator superfamily (MFS) profile domain-containing protein</fullName>
    </recommendedName>
</protein>
<sequence length="403" mass="42257">MSRWWIVLGALIIQLCLGAIYSWSVFVNPLKEAYAFTTTQTQIIFSVALAVFALVMIFAGRWQDKTGPRKVALTGGILLSIGYILAAFIGSSFAGLVLTIGVIGGAGLGLGYVCPIAALIKWFPDKRGLITGLAVAGFGAGAWIFAQLASYLITAYGLSTAFLSLGLIFLAGVPGGALLLSNPPAGWLPEGLSPVKQTVANLPQNDYPWSEMLALPQFWIFWLMYALGASAGLMVIGNLKPFGVHSGLSAAAAGAAVGILALFNGAGRISWGYASDFLSRTRAMLLMFFLQGLMMLVLIKMSGTALLLGVASAWVGFNYGGIFALFPSATADYFGTRNVGVNYGLVFTSYGVAGIVGPILGGKVFDLTGDYKIAFISGGIFCFVAAGLSIFLKKPVRAGTENA</sequence>
<feature type="transmembrane region" description="Helical" evidence="4">
    <location>
        <begin position="373"/>
        <end position="392"/>
    </location>
</feature>